<feature type="region of interest" description="Disordered" evidence="3">
    <location>
        <begin position="503"/>
        <end position="546"/>
    </location>
</feature>
<feature type="domain" description="Zn(2)-C6 fungal-type" evidence="4">
    <location>
        <begin position="27"/>
        <end position="58"/>
    </location>
</feature>
<evidence type="ECO:0000259" key="4">
    <source>
        <dbReference type="PROSITE" id="PS50048"/>
    </source>
</evidence>
<reference evidence="5" key="1">
    <citation type="submission" date="2020-12" db="EMBL/GenBank/DDBJ databases">
        <title>Metabolic potential, ecology and presence of endohyphal bacteria is reflected in genomic diversity of Mucoromycotina.</title>
        <authorList>
            <person name="Muszewska A."/>
            <person name="Okrasinska A."/>
            <person name="Steczkiewicz K."/>
            <person name="Drgas O."/>
            <person name="Orlowska M."/>
            <person name="Perlinska-Lenart U."/>
            <person name="Aleksandrzak-Piekarczyk T."/>
            <person name="Szatraj K."/>
            <person name="Zielenkiewicz U."/>
            <person name="Pilsyk S."/>
            <person name="Malc E."/>
            <person name="Mieczkowski P."/>
            <person name="Kruszewska J.S."/>
            <person name="Biernat P."/>
            <person name="Pawlowska J."/>
        </authorList>
    </citation>
    <scope>NUCLEOTIDE SEQUENCE</scope>
    <source>
        <strain evidence="5">WA0000067209</strain>
    </source>
</reference>
<feature type="region of interest" description="Disordered" evidence="3">
    <location>
        <begin position="397"/>
        <end position="425"/>
    </location>
</feature>
<dbReference type="GO" id="GO:0008270">
    <property type="term" value="F:zinc ion binding"/>
    <property type="evidence" value="ECO:0007669"/>
    <property type="project" value="InterPro"/>
</dbReference>
<dbReference type="OrthoDB" id="1555531at2759"/>
<feature type="compositionally biased region" description="Low complexity" evidence="3">
    <location>
        <begin position="403"/>
        <end position="413"/>
    </location>
</feature>
<proteinExistence type="predicted"/>
<keyword evidence="2" id="KW-0539">Nucleus</keyword>
<feature type="compositionally biased region" description="Polar residues" evidence="3">
    <location>
        <begin position="414"/>
        <end position="425"/>
    </location>
</feature>
<evidence type="ECO:0000256" key="2">
    <source>
        <dbReference type="ARBA" id="ARBA00023242"/>
    </source>
</evidence>
<organism evidence="5 6">
    <name type="scientific">Mortierella isabellina</name>
    <name type="common">Filamentous fungus</name>
    <name type="synonym">Umbelopsis isabellina</name>
    <dbReference type="NCBI Taxonomy" id="91625"/>
    <lineage>
        <taxon>Eukaryota</taxon>
        <taxon>Fungi</taxon>
        <taxon>Fungi incertae sedis</taxon>
        <taxon>Mucoromycota</taxon>
        <taxon>Mucoromycotina</taxon>
        <taxon>Umbelopsidomycetes</taxon>
        <taxon>Umbelopsidales</taxon>
        <taxon>Umbelopsidaceae</taxon>
        <taxon>Umbelopsis</taxon>
    </lineage>
</organism>
<dbReference type="CDD" id="cd00130">
    <property type="entry name" value="PAS"/>
    <property type="match status" value="1"/>
</dbReference>
<dbReference type="CDD" id="cd00067">
    <property type="entry name" value="GAL4"/>
    <property type="match status" value="1"/>
</dbReference>
<dbReference type="InterPro" id="IPR001138">
    <property type="entry name" value="Zn2Cys6_DnaBD"/>
</dbReference>
<keyword evidence="1" id="KW-0479">Metal-binding</keyword>
<feature type="compositionally biased region" description="Polar residues" evidence="3">
    <location>
        <begin position="1"/>
        <end position="14"/>
    </location>
</feature>
<dbReference type="GO" id="GO:0000981">
    <property type="term" value="F:DNA-binding transcription factor activity, RNA polymerase II-specific"/>
    <property type="evidence" value="ECO:0007669"/>
    <property type="project" value="InterPro"/>
</dbReference>
<gene>
    <name evidence="5" type="ORF">INT43_003895</name>
</gene>
<dbReference type="Pfam" id="PF00172">
    <property type="entry name" value="Zn_clus"/>
    <property type="match status" value="1"/>
</dbReference>
<dbReference type="EMBL" id="JAEPQZ010000006">
    <property type="protein sequence ID" value="KAG2180107.1"/>
    <property type="molecule type" value="Genomic_DNA"/>
</dbReference>
<accession>A0A8H7PTN1</accession>
<dbReference type="InterPro" id="IPR036864">
    <property type="entry name" value="Zn2-C6_fun-type_DNA-bd_sf"/>
</dbReference>
<dbReference type="PANTHER" id="PTHR47659">
    <property type="entry name" value="ZN(II)2CYS6 TRANSCRIPTION FACTOR (EUROFUNG)-RELATED"/>
    <property type="match status" value="1"/>
</dbReference>
<feature type="region of interest" description="Disordered" evidence="3">
    <location>
        <begin position="334"/>
        <end position="363"/>
    </location>
</feature>
<dbReference type="InterPro" id="IPR050335">
    <property type="entry name" value="ERT1_acuK_gluconeogen_tf"/>
</dbReference>
<dbReference type="SMART" id="SM00066">
    <property type="entry name" value="GAL4"/>
    <property type="match status" value="1"/>
</dbReference>
<dbReference type="Gene3D" id="4.10.240.10">
    <property type="entry name" value="Zn(2)-C6 fungal-type DNA-binding domain"/>
    <property type="match status" value="1"/>
</dbReference>
<sequence>MLIDTASPQTNSTVPAKRPSKAHVPSACINCKRAHLACDLNRPCNRCITMNKTDTCVDVQQKKRGRPKLRDKEAQLMTTSTPTTLMKSIHVSLGSKSNFSMTRTEQGNLEVNERITVITMFLSMEICCARVSDEVLELLGYYPQEMAHRPLYSFIAASDGERLARIHRLLLDNIGDVANKINKSLQRPSLPATERTSSDTFFHYSPDQMSVIANGSQTLSELMNFKKDSGEIESYNCQFYLGGGWGADLFKPATLGKLYIVATFTPANQSKNKILRSPSMDQSALKSVTSISPSSTPVTSSMPTGQIMLAPAVAPHSSNVSTIRLQKAESATIIDTTGASETASPRTTASDTGSTSLSQASPTANEVKELTFGLDDNSELVLHDELAEDQSIANSISQHEAISSTSDTSKTSSPKFHSSASSTAPKFSPWPVTFPLVHSAARTSVNPYTIVSARYNRPLPMNVHVAPFTHPHDAYYLQMSSSLLNSEAAHQNRFNRRIGSIAEQKAHESMSSNELETRDIPATSGNIAPVNGQKNSQQMSVDALLS</sequence>
<dbReference type="SUPFAM" id="SSF57701">
    <property type="entry name" value="Zn2/Cys6 DNA-binding domain"/>
    <property type="match status" value="1"/>
</dbReference>
<feature type="region of interest" description="Disordered" evidence="3">
    <location>
        <begin position="1"/>
        <end position="20"/>
    </location>
</feature>
<dbReference type="AlphaFoldDB" id="A0A8H7PTN1"/>
<evidence type="ECO:0000313" key="5">
    <source>
        <dbReference type="EMBL" id="KAG2180107.1"/>
    </source>
</evidence>
<dbReference type="PROSITE" id="PS50048">
    <property type="entry name" value="ZN2_CY6_FUNGAL_2"/>
    <property type="match status" value="1"/>
</dbReference>
<name>A0A8H7PTN1_MORIS</name>
<dbReference type="PANTHER" id="PTHR47659:SF4">
    <property type="entry name" value="ZN(II)2CYS6 TRANSCRIPTION FACTOR (EUROFUNG)"/>
    <property type="match status" value="1"/>
</dbReference>
<dbReference type="InterPro" id="IPR000014">
    <property type="entry name" value="PAS"/>
</dbReference>
<dbReference type="Proteomes" id="UP000654370">
    <property type="component" value="Unassembled WGS sequence"/>
</dbReference>
<evidence type="ECO:0000256" key="1">
    <source>
        <dbReference type="ARBA" id="ARBA00022723"/>
    </source>
</evidence>
<protein>
    <recommendedName>
        <fullName evidence="4">Zn(2)-C6 fungal-type domain-containing protein</fullName>
    </recommendedName>
</protein>
<evidence type="ECO:0000256" key="3">
    <source>
        <dbReference type="SAM" id="MobiDB-lite"/>
    </source>
</evidence>
<dbReference type="PROSITE" id="PS00463">
    <property type="entry name" value="ZN2_CY6_FUNGAL_1"/>
    <property type="match status" value="1"/>
</dbReference>
<comment type="caution">
    <text evidence="5">The sequence shown here is derived from an EMBL/GenBank/DDBJ whole genome shotgun (WGS) entry which is preliminary data.</text>
</comment>
<dbReference type="Gene3D" id="3.30.450.20">
    <property type="entry name" value="PAS domain"/>
    <property type="match status" value="1"/>
</dbReference>
<evidence type="ECO:0000313" key="6">
    <source>
        <dbReference type="Proteomes" id="UP000654370"/>
    </source>
</evidence>
<keyword evidence="6" id="KW-1185">Reference proteome</keyword>